<dbReference type="EMBL" id="JAUJEB010000001">
    <property type="protein sequence ID" value="MDN5211879.1"/>
    <property type="molecule type" value="Genomic_DNA"/>
</dbReference>
<dbReference type="InterPro" id="IPR013249">
    <property type="entry name" value="RNA_pol_sigma70_r4_t2"/>
</dbReference>
<sequence length="161" mass="18657">MDKEDFWNHINPLQERIFRFALSILKNKEDAQDALHDVVVKLWDSKHRLMSEKNINAFALKTTKNYCIDLLRKRGEVLTLAASHQTPATGSSYEQQDLIALIKNRSHQLPVQQRMVLELKDFQGYSYEEISKILDIPIATLRVVLSRARKFVLKSVTHEPG</sequence>
<dbReference type="Pfam" id="PF04542">
    <property type="entry name" value="Sigma70_r2"/>
    <property type="match status" value="1"/>
</dbReference>
<dbReference type="InterPro" id="IPR007627">
    <property type="entry name" value="RNA_pol_sigma70_r2"/>
</dbReference>
<dbReference type="CDD" id="cd06171">
    <property type="entry name" value="Sigma70_r4"/>
    <property type="match status" value="1"/>
</dbReference>
<dbReference type="NCBIfam" id="TIGR02937">
    <property type="entry name" value="sigma70-ECF"/>
    <property type="match status" value="1"/>
</dbReference>
<evidence type="ECO:0000256" key="2">
    <source>
        <dbReference type="ARBA" id="ARBA00023015"/>
    </source>
</evidence>
<dbReference type="Gene3D" id="1.10.10.10">
    <property type="entry name" value="Winged helix-like DNA-binding domain superfamily/Winged helix DNA-binding domain"/>
    <property type="match status" value="1"/>
</dbReference>
<evidence type="ECO:0000256" key="3">
    <source>
        <dbReference type="ARBA" id="ARBA00023082"/>
    </source>
</evidence>
<protein>
    <submittedName>
        <fullName evidence="8">Sigma-70 family RNA polymerase sigma factor</fullName>
    </submittedName>
</protein>
<gene>
    <name evidence="8" type="ORF">QQ020_07445</name>
</gene>
<reference evidence="8" key="1">
    <citation type="submission" date="2023-06" db="EMBL/GenBank/DDBJ databases">
        <title>Genomic of Agaribacillus aureum.</title>
        <authorList>
            <person name="Wang G."/>
        </authorList>
    </citation>
    <scope>NUCLEOTIDE SEQUENCE</scope>
    <source>
        <strain evidence="8">BMA12</strain>
    </source>
</reference>
<dbReference type="SUPFAM" id="SSF88659">
    <property type="entry name" value="Sigma3 and sigma4 domains of RNA polymerase sigma factors"/>
    <property type="match status" value="1"/>
</dbReference>
<keyword evidence="2" id="KW-0805">Transcription regulation</keyword>
<evidence type="ECO:0000256" key="1">
    <source>
        <dbReference type="ARBA" id="ARBA00010641"/>
    </source>
</evidence>
<evidence type="ECO:0000259" key="7">
    <source>
        <dbReference type="Pfam" id="PF08281"/>
    </source>
</evidence>
<feature type="domain" description="RNA polymerase sigma factor 70 region 4 type 2" evidence="7">
    <location>
        <begin position="108"/>
        <end position="151"/>
    </location>
</feature>
<dbReference type="Pfam" id="PF08281">
    <property type="entry name" value="Sigma70_r4_2"/>
    <property type="match status" value="1"/>
</dbReference>
<evidence type="ECO:0000256" key="5">
    <source>
        <dbReference type="ARBA" id="ARBA00023163"/>
    </source>
</evidence>
<dbReference type="Proteomes" id="UP001172083">
    <property type="component" value="Unassembled WGS sequence"/>
</dbReference>
<accession>A0ABT8L2A4</accession>
<evidence type="ECO:0000256" key="4">
    <source>
        <dbReference type="ARBA" id="ARBA00023125"/>
    </source>
</evidence>
<dbReference type="SUPFAM" id="SSF88946">
    <property type="entry name" value="Sigma2 domain of RNA polymerase sigma factors"/>
    <property type="match status" value="1"/>
</dbReference>
<dbReference type="InterPro" id="IPR013324">
    <property type="entry name" value="RNA_pol_sigma_r3/r4-like"/>
</dbReference>
<name>A0ABT8L2A4_9BACT</name>
<keyword evidence="4" id="KW-0238">DNA-binding</keyword>
<keyword evidence="9" id="KW-1185">Reference proteome</keyword>
<dbReference type="InterPro" id="IPR013325">
    <property type="entry name" value="RNA_pol_sigma_r2"/>
</dbReference>
<evidence type="ECO:0000313" key="8">
    <source>
        <dbReference type="EMBL" id="MDN5211879.1"/>
    </source>
</evidence>
<organism evidence="8 9">
    <name type="scientific">Agaribacillus aureus</name>
    <dbReference type="NCBI Taxonomy" id="3051825"/>
    <lineage>
        <taxon>Bacteria</taxon>
        <taxon>Pseudomonadati</taxon>
        <taxon>Bacteroidota</taxon>
        <taxon>Cytophagia</taxon>
        <taxon>Cytophagales</taxon>
        <taxon>Splendidivirgaceae</taxon>
        <taxon>Agaribacillus</taxon>
    </lineage>
</organism>
<dbReference type="PANTHER" id="PTHR43133:SF8">
    <property type="entry name" value="RNA POLYMERASE SIGMA FACTOR HI_1459-RELATED"/>
    <property type="match status" value="1"/>
</dbReference>
<comment type="similarity">
    <text evidence="1">Belongs to the sigma-70 factor family. ECF subfamily.</text>
</comment>
<keyword evidence="5" id="KW-0804">Transcription</keyword>
<dbReference type="RefSeq" id="WP_346757206.1">
    <property type="nucleotide sequence ID" value="NZ_JAUJEB010000001.1"/>
</dbReference>
<dbReference type="PANTHER" id="PTHR43133">
    <property type="entry name" value="RNA POLYMERASE ECF-TYPE SIGMA FACTO"/>
    <property type="match status" value="1"/>
</dbReference>
<evidence type="ECO:0000313" key="9">
    <source>
        <dbReference type="Proteomes" id="UP001172083"/>
    </source>
</evidence>
<proteinExistence type="inferred from homology"/>
<dbReference type="InterPro" id="IPR014284">
    <property type="entry name" value="RNA_pol_sigma-70_dom"/>
</dbReference>
<comment type="caution">
    <text evidence="8">The sequence shown here is derived from an EMBL/GenBank/DDBJ whole genome shotgun (WGS) entry which is preliminary data.</text>
</comment>
<keyword evidence="3" id="KW-0731">Sigma factor</keyword>
<feature type="domain" description="RNA polymerase sigma-70 region 2" evidence="6">
    <location>
        <begin position="13"/>
        <end position="75"/>
    </location>
</feature>
<dbReference type="InterPro" id="IPR036388">
    <property type="entry name" value="WH-like_DNA-bd_sf"/>
</dbReference>
<dbReference type="Gene3D" id="1.10.1740.10">
    <property type="match status" value="1"/>
</dbReference>
<evidence type="ECO:0000259" key="6">
    <source>
        <dbReference type="Pfam" id="PF04542"/>
    </source>
</evidence>
<dbReference type="InterPro" id="IPR039425">
    <property type="entry name" value="RNA_pol_sigma-70-like"/>
</dbReference>